<comment type="similarity">
    <text evidence="2">Belongs to the TMEM86 family.</text>
</comment>
<evidence type="ECO:0000313" key="8">
    <source>
        <dbReference type="Proteomes" id="UP001153642"/>
    </source>
</evidence>
<dbReference type="Pfam" id="PF07947">
    <property type="entry name" value="YhhN"/>
    <property type="match status" value="1"/>
</dbReference>
<feature type="transmembrane region" description="Helical" evidence="6">
    <location>
        <begin position="54"/>
        <end position="73"/>
    </location>
</feature>
<feature type="transmembrane region" description="Helical" evidence="6">
    <location>
        <begin position="198"/>
        <end position="216"/>
    </location>
</feature>
<name>A0ABT6FRJ1_9FLAO</name>
<sequence>MNKKQILSLFYGLSAIYFIAEVIDLNLIENIARVSIPIVVFLFYYFFSPRHHIIPCAILATGLIGDIFLLWHSSTAAKIFLSVFGINHIIYIYVCFSAINNLDLKKLIFSAIPVIILWFIYFNYSIKDIFGGQMGDLYPFIIVYSVILSLFTIFSLVNFFNNEEKVNLYLVIIALCYLVVEIIMAIDNFVSEMFIFDLTKVVARVVGYFFLMRFVTTFKFRFKRLY</sequence>
<evidence type="ECO:0000256" key="5">
    <source>
        <dbReference type="ARBA" id="ARBA00023136"/>
    </source>
</evidence>
<feature type="transmembrane region" description="Helical" evidence="6">
    <location>
        <begin position="30"/>
        <end position="47"/>
    </location>
</feature>
<comment type="caution">
    <text evidence="7">The sequence shown here is derived from an EMBL/GenBank/DDBJ whole genome shotgun (WGS) entry which is preliminary data.</text>
</comment>
<evidence type="ECO:0000256" key="2">
    <source>
        <dbReference type="ARBA" id="ARBA00007375"/>
    </source>
</evidence>
<accession>A0ABT6FRJ1</accession>
<dbReference type="InterPro" id="IPR012506">
    <property type="entry name" value="TMEM86B-like"/>
</dbReference>
<keyword evidence="8" id="KW-1185">Reference proteome</keyword>
<feature type="transmembrane region" description="Helical" evidence="6">
    <location>
        <begin position="138"/>
        <end position="159"/>
    </location>
</feature>
<evidence type="ECO:0000256" key="4">
    <source>
        <dbReference type="ARBA" id="ARBA00022989"/>
    </source>
</evidence>
<evidence type="ECO:0000256" key="6">
    <source>
        <dbReference type="SAM" id="Phobius"/>
    </source>
</evidence>
<organism evidence="7 8">
    <name type="scientific">Galbibacter pacificus</name>
    <dbReference type="NCBI Taxonomy" id="2996052"/>
    <lineage>
        <taxon>Bacteria</taxon>
        <taxon>Pseudomonadati</taxon>
        <taxon>Bacteroidota</taxon>
        <taxon>Flavobacteriia</taxon>
        <taxon>Flavobacteriales</taxon>
        <taxon>Flavobacteriaceae</taxon>
        <taxon>Galbibacter</taxon>
    </lineage>
</organism>
<comment type="subcellular location">
    <subcellularLocation>
        <location evidence="1">Membrane</location>
        <topology evidence="1">Multi-pass membrane protein</topology>
    </subcellularLocation>
</comment>
<reference evidence="7" key="1">
    <citation type="submission" date="2022-11" db="EMBL/GenBank/DDBJ databases">
        <title>High-quality draft genome sequence of Galbibacter sp. strain CMA-7.</title>
        <authorList>
            <person name="Wei L."/>
            <person name="Dong C."/>
            <person name="Shao Z."/>
        </authorList>
    </citation>
    <scope>NUCLEOTIDE SEQUENCE</scope>
    <source>
        <strain evidence="7">CMA-7</strain>
    </source>
</reference>
<feature type="transmembrane region" description="Helical" evidence="6">
    <location>
        <begin position="79"/>
        <end position="100"/>
    </location>
</feature>
<dbReference type="EMBL" id="JAPMUA010000002">
    <property type="protein sequence ID" value="MDG3585850.1"/>
    <property type="molecule type" value="Genomic_DNA"/>
</dbReference>
<feature type="transmembrane region" description="Helical" evidence="6">
    <location>
        <begin position="166"/>
        <end position="186"/>
    </location>
</feature>
<keyword evidence="3 6" id="KW-0812">Transmembrane</keyword>
<gene>
    <name evidence="7" type="ORF">OSR52_08200</name>
</gene>
<evidence type="ECO:0000313" key="7">
    <source>
        <dbReference type="EMBL" id="MDG3585850.1"/>
    </source>
</evidence>
<dbReference type="Proteomes" id="UP001153642">
    <property type="component" value="Unassembled WGS sequence"/>
</dbReference>
<evidence type="ECO:0000256" key="1">
    <source>
        <dbReference type="ARBA" id="ARBA00004141"/>
    </source>
</evidence>
<evidence type="ECO:0000256" key="3">
    <source>
        <dbReference type="ARBA" id="ARBA00022692"/>
    </source>
</evidence>
<keyword evidence="5 6" id="KW-0472">Membrane</keyword>
<keyword evidence="4 6" id="KW-1133">Transmembrane helix</keyword>
<proteinExistence type="inferred from homology"/>
<feature type="transmembrane region" description="Helical" evidence="6">
    <location>
        <begin position="107"/>
        <end position="126"/>
    </location>
</feature>
<protein>
    <submittedName>
        <fullName evidence="7">Lysoplasmalogenase family protein</fullName>
    </submittedName>
</protein>
<dbReference type="RefSeq" id="WP_277898898.1">
    <property type="nucleotide sequence ID" value="NZ_JAPMUA010000002.1"/>
</dbReference>